<accession>A0A8T0P7Y4</accession>
<name>A0A8T0P7Y4_PANVG</name>
<evidence type="ECO:0000259" key="6">
    <source>
        <dbReference type="Pfam" id="PF08100"/>
    </source>
</evidence>
<dbReference type="EMBL" id="CM029052">
    <property type="protein sequence ID" value="KAG2557893.1"/>
    <property type="molecule type" value="Genomic_DNA"/>
</dbReference>
<dbReference type="InterPro" id="IPR029063">
    <property type="entry name" value="SAM-dependent_MTases_sf"/>
</dbReference>
<feature type="domain" description="O-methyltransferase C-terminal" evidence="5">
    <location>
        <begin position="137"/>
        <end position="348"/>
    </location>
</feature>
<evidence type="ECO:0000313" key="8">
    <source>
        <dbReference type="Proteomes" id="UP000823388"/>
    </source>
</evidence>
<evidence type="ECO:0000256" key="1">
    <source>
        <dbReference type="ARBA" id="ARBA00022603"/>
    </source>
</evidence>
<evidence type="ECO:0000259" key="5">
    <source>
        <dbReference type="Pfam" id="PF00891"/>
    </source>
</evidence>
<evidence type="ECO:0000256" key="4">
    <source>
        <dbReference type="PIRSR" id="PIRSR005739-1"/>
    </source>
</evidence>
<dbReference type="Proteomes" id="UP000823388">
    <property type="component" value="Chromosome 8N"/>
</dbReference>
<dbReference type="SUPFAM" id="SSF53335">
    <property type="entry name" value="S-adenosyl-L-methionine-dependent methyltransferases"/>
    <property type="match status" value="1"/>
</dbReference>
<proteinExistence type="predicted"/>
<dbReference type="FunFam" id="1.10.10.10:FF:000213">
    <property type="entry name" value="Coniferyl alcohol 9-O-methyltransferase"/>
    <property type="match status" value="1"/>
</dbReference>
<dbReference type="InterPro" id="IPR036388">
    <property type="entry name" value="WH-like_DNA-bd_sf"/>
</dbReference>
<dbReference type="Gene3D" id="3.40.50.150">
    <property type="entry name" value="Vaccinia Virus protein VP39"/>
    <property type="match status" value="1"/>
</dbReference>
<dbReference type="PANTHER" id="PTHR11746">
    <property type="entry name" value="O-METHYLTRANSFERASE"/>
    <property type="match status" value="1"/>
</dbReference>
<dbReference type="GO" id="GO:0008171">
    <property type="term" value="F:O-methyltransferase activity"/>
    <property type="evidence" value="ECO:0007669"/>
    <property type="project" value="InterPro"/>
</dbReference>
<comment type="caution">
    <text evidence="7">The sequence shown here is derived from an EMBL/GenBank/DDBJ whole genome shotgun (WGS) entry which is preliminary data.</text>
</comment>
<dbReference type="SUPFAM" id="SSF46785">
    <property type="entry name" value="Winged helix' DNA-binding domain"/>
    <property type="match status" value="1"/>
</dbReference>
<gene>
    <name evidence="7" type="ORF">PVAP13_8NG146900</name>
</gene>
<dbReference type="InterPro" id="IPR036390">
    <property type="entry name" value="WH_DNA-bd_sf"/>
</dbReference>
<keyword evidence="3" id="KW-0949">S-adenosyl-L-methionine</keyword>
<evidence type="ECO:0000256" key="3">
    <source>
        <dbReference type="ARBA" id="ARBA00022691"/>
    </source>
</evidence>
<dbReference type="Gene3D" id="1.10.10.10">
    <property type="entry name" value="Winged helix-like DNA-binding domain superfamily/Winged helix DNA-binding domain"/>
    <property type="match status" value="1"/>
</dbReference>
<feature type="domain" description="O-methyltransferase dimerisation" evidence="6">
    <location>
        <begin position="23"/>
        <end position="107"/>
    </location>
</feature>
<organism evidence="7 8">
    <name type="scientific">Panicum virgatum</name>
    <name type="common">Blackwell switchgrass</name>
    <dbReference type="NCBI Taxonomy" id="38727"/>
    <lineage>
        <taxon>Eukaryota</taxon>
        <taxon>Viridiplantae</taxon>
        <taxon>Streptophyta</taxon>
        <taxon>Embryophyta</taxon>
        <taxon>Tracheophyta</taxon>
        <taxon>Spermatophyta</taxon>
        <taxon>Magnoliopsida</taxon>
        <taxon>Liliopsida</taxon>
        <taxon>Poales</taxon>
        <taxon>Poaceae</taxon>
        <taxon>PACMAD clade</taxon>
        <taxon>Panicoideae</taxon>
        <taxon>Panicodae</taxon>
        <taxon>Paniceae</taxon>
        <taxon>Panicinae</taxon>
        <taxon>Panicum</taxon>
        <taxon>Panicum sect. Hiantes</taxon>
    </lineage>
</organism>
<dbReference type="InterPro" id="IPR012967">
    <property type="entry name" value="COMT_dimerisation"/>
</dbReference>
<dbReference type="AlphaFoldDB" id="A0A8T0P7Y4"/>
<feature type="active site" description="Proton acceptor" evidence="4">
    <location>
        <position position="272"/>
    </location>
</feature>
<dbReference type="Pfam" id="PF08100">
    <property type="entry name" value="Dimerisation"/>
    <property type="match status" value="1"/>
</dbReference>
<keyword evidence="2" id="KW-0808">Transferase</keyword>
<dbReference type="GO" id="GO:0032259">
    <property type="term" value="P:methylation"/>
    <property type="evidence" value="ECO:0007669"/>
    <property type="project" value="UniProtKB-KW"/>
</dbReference>
<evidence type="ECO:0000256" key="2">
    <source>
        <dbReference type="ARBA" id="ARBA00022679"/>
    </source>
</evidence>
<protein>
    <submittedName>
        <fullName evidence="7">Uncharacterized protein</fullName>
    </submittedName>
</protein>
<dbReference type="GO" id="GO:0046983">
    <property type="term" value="F:protein dimerization activity"/>
    <property type="evidence" value="ECO:0007669"/>
    <property type="project" value="InterPro"/>
</dbReference>
<dbReference type="Pfam" id="PF00891">
    <property type="entry name" value="Methyltransf_2"/>
    <property type="match status" value="1"/>
</dbReference>
<sequence>MAAQAQTVVPTDAELVQAQADLWRHSLYYLTSMALKCAVELNIPTAIHRLGGAATPTDLISALSLPAAKLPFLRRLLRLLAASGVFSVDRSAEEGKYCINPVSYLLVDGIPDEVHINHTSFVLTATSTRYVDAAMGLADWFKKDVVTPPFEELHGATLFHESMESLDADFHKMANEALEAHDNFGIPIALREFRDLFNGIQSVTYCCTGSGDDAAARAIVKAFPHIKCTVLVDPKMMIGTKSSDDGLISYVAGDMLNFIPPAQTVVLKFVLHFLTDEDCAKILAQCRKAIPSRKDGGKVIIADIVIDYNSPGPMLEAQLLVDIGFMTMTKGRQRDENEWRQIFKNAGFTDYKLLKKFGARSVFEVYP</sequence>
<keyword evidence="8" id="KW-1185">Reference proteome</keyword>
<reference evidence="7 8" key="1">
    <citation type="submission" date="2020-05" db="EMBL/GenBank/DDBJ databases">
        <title>WGS assembly of Panicum virgatum.</title>
        <authorList>
            <person name="Lovell J.T."/>
            <person name="Jenkins J."/>
            <person name="Shu S."/>
            <person name="Juenger T.E."/>
            <person name="Schmutz J."/>
        </authorList>
    </citation>
    <scope>NUCLEOTIDE SEQUENCE [LARGE SCALE GENOMIC DNA]</scope>
    <source>
        <strain evidence="8">cv. AP13</strain>
    </source>
</reference>
<dbReference type="InterPro" id="IPR016461">
    <property type="entry name" value="COMT-like"/>
</dbReference>
<evidence type="ECO:0000313" key="7">
    <source>
        <dbReference type="EMBL" id="KAG2557893.1"/>
    </source>
</evidence>
<dbReference type="PROSITE" id="PS51683">
    <property type="entry name" value="SAM_OMT_II"/>
    <property type="match status" value="1"/>
</dbReference>
<dbReference type="PIRSF" id="PIRSF005739">
    <property type="entry name" value="O-mtase"/>
    <property type="match status" value="1"/>
</dbReference>
<keyword evidence="1" id="KW-0489">Methyltransferase</keyword>
<dbReference type="OrthoDB" id="2410195at2759"/>
<dbReference type="InterPro" id="IPR001077">
    <property type="entry name" value="COMT_C"/>
</dbReference>